<evidence type="ECO:0000256" key="5">
    <source>
        <dbReference type="ARBA" id="ARBA00023136"/>
    </source>
</evidence>
<proteinExistence type="inferred from homology"/>
<evidence type="ECO:0000256" key="2">
    <source>
        <dbReference type="ARBA" id="ARBA00008707"/>
    </source>
</evidence>
<keyword evidence="3 7" id="KW-0812">Transmembrane</keyword>
<protein>
    <recommendedName>
        <fullName evidence="10">Encoded protein</fullName>
    </recommendedName>
</protein>
<feature type="region of interest" description="Disordered" evidence="6">
    <location>
        <begin position="216"/>
        <end position="286"/>
    </location>
</feature>
<evidence type="ECO:0000256" key="7">
    <source>
        <dbReference type="SAM" id="Phobius"/>
    </source>
</evidence>
<reference evidence="8" key="1">
    <citation type="submission" date="2017-08" db="EMBL/GenBank/DDBJ databases">
        <authorList>
            <person name="Polle J.E."/>
            <person name="Barry K."/>
            <person name="Cushman J."/>
            <person name="Schmutz J."/>
            <person name="Tran D."/>
            <person name="Hathwaick L.T."/>
            <person name="Yim W.C."/>
            <person name="Jenkins J."/>
            <person name="Mckie-Krisberg Z.M."/>
            <person name="Prochnik S."/>
            <person name="Lindquist E."/>
            <person name="Dockter R.B."/>
            <person name="Adam C."/>
            <person name="Molina H."/>
            <person name="Bunkerborg J."/>
            <person name="Jin E."/>
            <person name="Buchheim M."/>
            <person name="Magnuson J."/>
        </authorList>
    </citation>
    <scope>NUCLEOTIDE SEQUENCE</scope>
    <source>
        <strain evidence="8">CCAP 19/18</strain>
    </source>
</reference>
<evidence type="ECO:0008006" key="10">
    <source>
        <dbReference type="Google" id="ProtNLM"/>
    </source>
</evidence>
<feature type="transmembrane region" description="Helical" evidence="7">
    <location>
        <begin position="118"/>
        <end position="138"/>
    </location>
</feature>
<dbReference type="Proteomes" id="UP000815325">
    <property type="component" value="Unassembled WGS sequence"/>
</dbReference>
<dbReference type="PANTHER" id="PTHR31621">
    <property type="entry name" value="PROTEIN DMP3"/>
    <property type="match status" value="1"/>
</dbReference>
<feature type="transmembrane region" description="Helical" evidence="7">
    <location>
        <begin position="54"/>
        <end position="76"/>
    </location>
</feature>
<dbReference type="PANTHER" id="PTHR31621:SF37">
    <property type="entry name" value="OS01G0882400 PROTEIN"/>
    <property type="match status" value="1"/>
</dbReference>
<keyword evidence="5 7" id="KW-0472">Membrane</keyword>
<dbReference type="InterPro" id="IPR007770">
    <property type="entry name" value="DMP"/>
</dbReference>
<evidence type="ECO:0000313" key="8">
    <source>
        <dbReference type="EMBL" id="KAF5842838.1"/>
    </source>
</evidence>
<accession>A0ABQ7H7K5</accession>
<keyword evidence="4 7" id="KW-1133">Transmembrane helix</keyword>
<evidence type="ECO:0000256" key="1">
    <source>
        <dbReference type="ARBA" id="ARBA00004141"/>
    </source>
</evidence>
<evidence type="ECO:0000313" key="9">
    <source>
        <dbReference type="Proteomes" id="UP000815325"/>
    </source>
</evidence>
<feature type="transmembrane region" description="Helical" evidence="7">
    <location>
        <begin position="158"/>
        <end position="177"/>
    </location>
</feature>
<dbReference type="Pfam" id="PF05078">
    <property type="entry name" value="DUF679"/>
    <property type="match status" value="1"/>
</dbReference>
<dbReference type="EMBL" id="MU069454">
    <property type="protein sequence ID" value="KAF5842838.1"/>
    <property type="molecule type" value="Genomic_DNA"/>
</dbReference>
<evidence type="ECO:0000256" key="6">
    <source>
        <dbReference type="SAM" id="MobiDB-lite"/>
    </source>
</evidence>
<name>A0ABQ7H7K5_DUNSA</name>
<sequence>MDNLSRIASFFPTGTITVMPTQVNVPSCLACRYVIIENLVINDTSSCVPQQRDLTIALLIIFSFLHTLCCFTDSYVTSTSTRVIIFMVPFYGPLSNGLPTEYERDKVYENYFLKGRDYAHALVSTTTFVLIMIFTNPISMCLFPSGNDDGTTRFDSAIMRAVPIVVAIIMGLIMMCLGNPRQMMGMPLSLGPANAIQPNSPQVVGDNPVFNNKFPPDGGLDTSTIGDEETGSLDMSFAPLPPGKPYLPANRPNHMSGPGDHSVYAGNSRPRSPRDVSMQMGRYTEH</sequence>
<evidence type="ECO:0000256" key="3">
    <source>
        <dbReference type="ARBA" id="ARBA00022692"/>
    </source>
</evidence>
<gene>
    <name evidence="8" type="ORF">DUNSADRAFT_4723</name>
</gene>
<organism evidence="8 9">
    <name type="scientific">Dunaliella salina</name>
    <name type="common">Green alga</name>
    <name type="synonym">Protococcus salinus</name>
    <dbReference type="NCBI Taxonomy" id="3046"/>
    <lineage>
        <taxon>Eukaryota</taxon>
        <taxon>Viridiplantae</taxon>
        <taxon>Chlorophyta</taxon>
        <taxon>core chlorophytes</taxon>
        <taxon>Chlorophyceae</taxon>
        <taxon>CS clade</taxon>
        <taxon>Chlamydomonadales</taxon>
        <taxon>Dunaliellaceae</taxon>
        <taxon>Dunaliella</taxon>
    </lineage>
</organism>
<comment type="subcellular location">
    <subcellularLocation>
        <location evidence="1">Membrane</location>
        <topology evidence="1">Multi-pass membrane protein</topology>
    </subcellularLocation>
</comment>
<comment type="caution">
    <text evidence="8">The sequence shown here is derived from an EMBL/GenBank/DDBJ whole genome shotgun (WGS) entry which is preliminary data.</text>
</comment>
<comment type="similarity">
    <text evidence="2">Belongs to the plant DMP1 protein family.</text>
</comment>
<keyword evidence="9" id="KW-1185">Reference proteome</keyword>
<evidence type="ECO:0000256" key="4">
    <source>
        <dbReference type="ARBA" id="ARBA00022989"/>
    </source>
</evidence>